<organism evidence="2 3">
    <name type="scientific">[Clostridium] ultunense Esp</name>
    <dbReference type="NCBI Taxonomy" id="1288971"/>
    <lineage>
        <taxon>Bacteria</taxon>
        <taxon>Bacillati</taxon>
        <taxon>Bacillota</taxon>
        <taxon>Tissierellia</taxon>
        <taxon>Tissierellales</taxon>
        <taxon>Tepidimicrobiaceae</taxon>
        <taxon>Schnuerera</taxon>
    </lineage>
</organism>
<dbReference type="RefSeq" id="WP_157752609.1">
    <property type="nucleotide sequence ID" value="NZ_LT669839.1"/>
</dbReference>
<keyword evidence="3" id="KW-1185">Reference proteome</keyword>
<accession>A0A1M4PKL4</accession>
<keyword evidence="1" id="KW-0472">Membrane</keyword>
<keyword evidence="1" id="KW-0812">Transmembrane</keyword>
<reference evidence="2 3" key="1">
    <citation type="submission" date="2016-11" db="EMBL/GenBank/DDBJ databases">
        <authorList>
            <person name="Manzoor S."/>
        </authorList>
    </citation>
    <scope>NUCLEOTIDE SEQUENCE [LARGE SCALE GENOMIC DNA]</scope>
    <source>
        <strain evidence="2">Clostridium ultunense strain Esp</strain>
    </source>
</reference>
<name>A0A1M4PKL4_9FIRM</name>
<evidence type="ECO:0000313" key="3">
    <source>
        <dbReference type="Proteomes" id="UP000245423"/>
    </source>
</evidence>
<dbReference type="AlphaFoldDB" id="A0A1M4PKL4"/>
<proteinExistence type="predicted"/>
<gene>
    <name evidence="2" type="ORF">CUESP1_0590</name>
</gene>
<keyword evidence="1" id="KW-1133">Transmembrane helix</keyword>
<feature type="transmembrane region" description="Helical" evidence="1">
    <location>
        <begin position="12"/>
        <end position="31"/>
    </location>
</feature>
<evidence type="ECO:0000313" key="2">
    <source>
        <dbReference type="EMBL" id="SHD75974.1"/>
    </source>
</evidence>
<sequence length="47" mass="5305">MSLLPLGTRLIMIIPIIFVGLSVILMIPYFLKPEELTESKTISNETK</sequence>
<dbReference type="EMBL" id="LT669839">
    <property type="protein sequence ID" value="SHD75974.1"/>
    <property type="molecule type" value="Genomic_DNA"/>
</dbReference>
<protein>
    <submittedName>
        <fullName evidence="2">Uncharacterized protein</fullName>
    </submittedName>
</protein>
<dbReference type="Proteomes" id="UP000245423">
    <property type="component" value="Chromosome 1"/>
</dbReference>
<evidence type="ECO:0000256" key="1">
    <source>
        <dbReference type="SAM" id="Phobius"/>
    </source>
</evidence>